<feature type="transmembrane region" description="Helical" evidence="1">
    <location>
        <begin position="33"/>
        <end position="51"/>
    </location>
</feature>
<evidence type="ECO:0000256" key="1">
    <source>
        <dbReference type="SAM" id="Phobius"/>
    </source>
</evidence>
<keyword evidence="3" id="KW-1185">Reference proteome</keyword>
<gene>
    <name evidence="2" type="ORF">GCM10025782_35540</name>
</gene>
<comment type="caution">
    <text evidence="2">The sequence shown here is derived from an EMBL/GenBank/DDBJ whole genome shotgun (WGS) entry which is preliminary data.</text>
</comment>
<evidence type="ECO:0008006" key="4">
    <source>
        <dbReference type="Google" id="ProtNLM"/>
    </source>
</evidence>
<dbReference type="InterPro" id="IPR011726">
    <property type="entry name" value="KdpF"/>
</dbReference>
<dbReference type="Pfam" id="PF09604">
    <property type="entry name" value="Potass_KdpF"/>
    <property type="match status" value="1"/>
</dbReference>
<accession>A0ABP8YNC0</accession>
<name>A0ABP8YNC0_9MICO</name>
<evidence type="ECO:0000313" key="3">
    <source>
        <dbReference type="Proteomes" id="UP001500556"/>
    </source>
</evidence>
<dbReference type="NCBIfam" id="TIGR02115">
    <property type="entry name" value="potass_kdpF"/>
    <property type="match status" value="1"/>
</dbReference>
<sequence length="56" mass="6128">MPRQERVNARQHAVKAAHPAAHRPLTGVVIENLVAALVGTALVAYLVYALVRPDRF</sequence>
<keyword evidence="1" id="KW-0812">Transmembrane</keyword>
<keyword evidence="1" id="KW-1133">Transmembrane helix</keyword>
<organism evidence="2 3">
    <name type="scientific">Pedococcus ginsenosidimutans</name>
    <dbReference type="NCBI Taxonomy" id="490570"/>
    <lineage>
        <taxon>Bacteria</taxon>
        <taxon>Bacillati</taxon>
        <taxon>Actinomycetota</taxon>
        <taxon>Actinomycetes</taxon>
        <taxon>Micrococcales</taxon>
        <taxon>Intrasporangiaceae</taxon>
        <taxon>Pedococcus</taxon>
    </lineage>
</organism>
<dbReference type="EMBL" id="BAABLO010000013">
    <property type="protein sequence ID" value="GAA4733080.1"/>
    <property type="molecule type" value="Genomic_DNA"/>
</dbReference>
<protein>
    <recommendedName>
        <fullName evidence="4">ATPase</fullName>
    </recommendedName>
</protein>
<keyword evidence="1" id="KW-0472">Membrane</keyword>
<evidence type="ECO:0000313" key="2">
    <source>
        <dbReference type="EMBL" id="GAA4733080.1"/>
    </source>
</evidence>
<reference evidence="3" key="1">
    <citation type="journal article" date="2019" name="Int. J. Syst. Evol. Microbiol.">
        <title>The Global Catalogue of Microorganisms (GCM) 10K type strain sequencing project: providing services to taxonomists for standard genome sequencing and annotation.</title>
        <authorList>
            <consortium name="The Broad Institute Genomics Platform"/>
            <consortium name="The Broad Institute Genome Sequencing Center for Infectious Disease"/>
            <person name="Wu L."/>
            <person name="Ma J."/>
        </authorList>
    </citation>
    <scope>NUCLEOTIDE SEQUENCE [LARGE SCALE GENOMIC DNA]</scope>
    <source>
        <strain evidence="3">JCM 18961</strain>
    </source>
</reference>
<dbReference type="Proteomes" id="UP001500556">
    <property type="component" value="Unassembled WGS sequence"/>
</dbReference>
<proteinExistence type="predicted"/>